<dbReference type="AlphaFoldDB" id="A0A0N4Y4Q1"/>
<reference evidence="4" key="1">
    <citation type="submission" date="2017-02" db="UniProtKB">
        <authorList>
            <consortium name="WormBaseParasite"/>
        </authorList>
    </citation>
    <scope>IDENTIFICATION</scope>
</reference>
<organism evidence="4">
    <name type="scientific">Nippostrongylus brasiliensis</name>
    <name type="common">Rat hookworm</name>
    <dbReference type="NCBI Taxonomy" id="27835"/>
    <lineage>
        <taxon>Eukaryota</taxon>
        <taxon>Metazoa</taxon>
        <taxon>Ecdysozoa</taxon>
        <taxon>Nematoda</taxon>
        <taxon>Chromadorea</taxon>
        <taxon>Rhabditida</taxon>
        <taxon>Rhabditina</taxon>
        <taxon>Rhabditomorpha</taxon>
        <taxon>Strongyloidea</taxon>
        <taxon>Heligmosomidae</taxon>
        <taxon>Nippostrongylus</taxon>
    </lineage>
</organism>
<feature type="transmembrane region" description="Helical" evidence="1">
    <location>
        <begin position="32"/>
        <end position="57"/>
    </location>
</feature>
<dbReference type="WBParaSite" id="NBR_0001089801-mRNA-1">
    <property type="protein sequence ID" value="NBR_0001089801-mRNA-1"/>
    <property type="gene ID" value="NBR_0001089801"/>
</dbReference>
<protein>
    <submittedName>
        <fullName evidence="4">Transmembrane protein</fullName>
    </submittedName>
</protein>
<name>A0A0N4Y4Q1_NIPBR</name>
<sequence>MKGVKERAIQFRSWPERVLFQNPKKTEPKTSWQSLAVCPLTTPVQALLWILYFVILFGNPVEMLLVRSVVVVIVVAVVIVVGVGVVVAIVVVIPEAFLVGVVEDLTVYVPS</sequence>
<accession>A0A0N4Y4Q1</accession>
<evidence type="ECO:0000256" key="1">
    <source>
        <dbReference type="SAM" id="Phobius"/>
    </source>
</evidence>
<keyword evidence="1" id="KW-0812">Transmembrane</keyword>
<gene>
    <name evidence="2" type="ORF">NBR_LOCUS10899</name>
</gene>
<evidence type="ECO:0000313" key="3">
    <source>
        <dbReference type="Proteomes" id="UP000271162"/>
    </source>
</evidence>
<proteinExistence type="predicted"/>
<reference evidence="2 3" key="2">
    <citation type="submission" date="2018-11" db="EMBL/GenBank/DDBJ databases">
        <authorList>
            <consortium name="Pathogen Informatics"/>
        </authorList>
    </citation>
    <scope>NUCLEOTIDE SEQUENCE [LARGE SCALE GENOMIC DNA]</scope>
</reference>
<evidence type="ECO:0000313" key="4">
    <source>
        <dbReference type="WBParaSite" id="NBR_0001089801-mRNA-1"/>
    </source>
</evidence>
<dbReference type="EMBL" id="UYSL01020411">
    <property type="protein sequence ID" value="VDL74488.1"/>
    <property type="molecule type" value="Genomic_DNA"/>
</dbReference>
<keyword evidence="1" id="KW-1133">Transmembrane helix</keyword>
<keyword evidence="3" id="KW-1185">Reference proteome</keyword>
<feature type="transmembrane region" description="Helical" evidence="1">
    <location>
        <begin position="69"/>
        <end position="93"/>
    </location>
</feature>
<dbReference type="Proteomes" id="UP000271162">
    <property type="component" value="Unassembled WGS sequence"/>
</dbReference>
<evidence type="ECO:0000313" key="2">
    <source>
        <dbReference type="EMBL" id="VDL74488.1"/>
    </source>
</evidence>
<keyword evidence="1" id="KW-0472">Membrane</keyword>